<reference evidence="3" key="2">
    <citation type="submission" date="2021-02" db="EMBL/GenBank/DDBJ databases">
        <authorList>
            <person name="Vanderplasschen A.F.C."/>
            <person name="Davison A.J."/>
        </authorList>
    </citation>
    <scope>NUCLEOTIDE SEQUENCE</scope>
    <source>
        <strain evidence="3">DK-2008-50-66-1</strain>
    </source>
</reference>
<gene>
    <name evidence="3" type="primary">ORF134</name>
</gene>
<dbReference type="EMBL" id="MW580850">
    <property type="protein sequence ID" value="QRM16551.1"/>
    <property type="molecule type" value="Genomic_DNA"/>
</dbReference>
<evidence type="ECO:0000313" key="3">
    <source>
        <dbReference type="EMBL" id="QRM16551.1"/>
    </source>
</evidence>
<feature type="coiled-coil region" evidence="1">
    <location>
        <begin position="727"/>
        <end position="773"/>
    </location>
</feature>
<feature type="compositionally biased region" description="Low complexity" evidence="2">
    <location>
        <begin position="837"/>
        <end position="853"/>
    </location>
</feature>
<name>A0A8E5EVK4_9VIRU</name>
<proteinExistence type="predicted"/>
<protein>
    <submittedName>
        <fullName evidence="3">Protein ORF134</fullName>
    </submittedName>
</protein>
<accession>A0A8E5EVK4</accession>
<feature type="region of interest" description="Disordered" evidence="2">
    <location>
        <begin position="894"/>
        <end position="913"/>
    </location>
</feature>
<evidence type="ECO:0000256" key="1">
    <source>
        <dbReference type="SAM" id="Coils"/>
    </source>
</evidence>
<evidence type="ECO:0000256" key="2">
    <source>
        <dbReference type="SAM" id="MobiDB-lite"/>
    </source>
</evidence>
<reference evidence="3" key="1">
    <citation type="journal article" date="2021" name="Microorganisms">
        <title>Genomes of Anguillid Herpesvirus 1 Strains Reveal Evolutionary Disparities and Low Genetic Diversity in the Genus Cyprinivirus.</title>
        <authorList>
            <person name="Donohoe O."/>
            <person name="Zhang H."/>
            <person name="Delrez N."/>
            <person name="Gao Y."/>
            <person name="Suarez N.M."/>
            <person name="Davison A.J."/>
            <person name="Vanderplasschen A."/>
        </authorList>
    </citation>
    <scope>NUCLEOTIDE SEQUENCE</scope>
    <source>
        <strain evidence="3">DK-2008-50-66-1</strain>
    </source>
</reference>
<organism evidence="3">
    <name type="scientific">Anguillid herpesvirus 1</name>
    <dbReference type="NCBI Taxonomy" id="150286"/>
    <lineage>
        <taxon>Viruses</taxon>
        <taxon>Duplodnaviria</taxon>
        <taxon>Heunggongvirae</taxon>
        <taxon>Peploviricota</taxon>
        <taxon>Herviviricetes</taxon>
        <taxon>Herpesvirales</taxon>
        <taxon>Alloherpesviridae</taxon>
        <taxon>Cyvirus</taxon>
        <taxon>Cyvirus anguillidallo1</taxon>
    </lineage>
</organism>
<keyword evidence="1" id="KW-0175">Coiled coil</keyword>
<feature type="compositionally biased region" description="Basic and acidic residues" evidence="2">
    <location>
        <begin position="903"/>
        <end position="912"/>
    </location>
</feature>
<feature type="region of interest" description="Disordered" evidence="2">
    <location>
        <begin position="832"/>
        <end position="853"/>
    </location>
</feature>
<sequence>MAPVIMSQIQDWILHETDRVVTSNLKGHTRVPINLRKALARAFNTELENVMNWIPGPKNEFCDPRMLADAYTFKTMLEQRHCEGLLADCTFVALMENPATTVNEFFTVPLVLNNLEEDGKKMMSDKLYKVVLENLDSRLFDFVVEQVGHWCHTSATSAVTHFRCAQVEAANELSTVVPWVNLKKGRYEESRPVVTLADNVNPFEDHPAGSLMPSQPTHENDATFDVPDVSVYQSMVRIEMQLHLGVLKADSGTGVVTNLNVDFTPDNRPVIGWGAYDGVTSLDDLWWQAGQGDRNDRSDADCEGGVPLSYPPSGKSQDANGVHPTKGEVTNRWTGLTCNPANGGTDQYTDAELFRLGAGHSGLLLFSTPRDWLRVHHPADDEACSDNEVFCIRKEAGALVTDSPEAYIDQPSLYKSLPAYTGGYGPLRTCDNVCRSLHTLRSSSPTVTDEMRRLARECLEKTSCDVPRGLQQHLKDLCRSRTPSVFLVNGERRSIYAKGLPDDAELVLGQPLKLSMPSVIPGCTHPLRDEKVLLDCALWNWVRDRVLSGAKQTCGFVAHMVPSGADMAERLESPEFDWVVGSLYQKGRERGAMQVLVYELQVMLEALTDTWLFGPSTVTGENGPGIKIPSLSDLCYHVRRIVAYYMTHAEANVVRGGGGGEELDEVMEVIDAMHETMEVMEEVMEGLEVMEGDTPDTPDTPVTPVTPLTPLIPKTRRYNVFMEGQMEEILQDQIEAEAMEKAKIEEDALREAMEKAKLEEEAALQQAKAIRQKRSVDEFVEMVMSCEQDRLMLENAFSNIEMRLEESYNATKEEEREREREREVEELCSNTATVKGSETGSTTTWTTVPTTSTTSTTSERIKLLFSCSGEKEVGDVAMSKPVLERALENILNKRREEEEEEEGQGREEREKSVLGFGSNLSNLSNVLENGPVPRPRGLFGESNVMFCNGPGGKLAVQSATTLAPTTLTPTAPDALTPAALALARTLKPAKR</sequence>